<feature type="compositionally biased region" description="Polar residues" evidence="1">
    <location>
        <begin position="218"/>
        <end position="231"/>
    </location>
</feature>
<feature type="compositionally biased region" description="Basic residues" evidence="1">
    <location>
        <begin position="1"/>
        <end position="11"/>
    </location>
</feature>
<dbReference type="STRING" id="857342.A0A2T3AYF2"/>
<dbReference type="EMBL" id="KZ679013">
    <property type="protein sequence ID" value="PSS15105.1"/>
    <property type="molecule type" value="Genomic_DNA"/>
</dbReference>
<evidence type="ECO:0000256" key="1">
    <source>
        <dbReference type="SAM" id="MobiDB-lite"/>
    </source>
</evidence>
<proteinExistence type="predicted"/>
<feature type="region of interest" description="Disordered" evidence="1">
    <location>
        <begin position="654"/>
        <end position="692"/>
    </location>
</feature>
<keyword evidence="3" id="KW-1185">Reference proteome</keyword>
<protein>
    <submittedName>
        <fullName evidence="2">Uncharacterized protein</fullName>
    </submittedName>
</protein>
<evidence type="ECO:0000313" key="2">
    <source>
        <dbReference type="EMBL" id="PSS15105.1"/>
    </source>
</evidence>
<dbReference type="Proteomes" id="UP000241818">
    <property type="component" value="Unassembled WGS sequence"/>
</dbReference>
<feature type="compositionally biased region" description="Basic and acidic residues" evidence="1">
    <location>
        <begin position="364"/>
        <end position="389"/>
    </location>
</feature>
<organism evidence="2 3">
    <name type="scientific">Amorphotheca resinae ATCC 22711</name>
    <dbReference type="NCBI Taxonomy" id="857342"/>
    <lineage>
        <taxon>Eukaryota</taxon>
        <taxon>Fungi</taxon>
        <taxon>Dikarya</taxon>
        <taxon>Ascomycota</taxon>
        <taxon>Pezizomycotina</taxon>
        <taxon>Leotiomycetes</taxon>
        <taxon>Helotiales</taxon>
        <taxon>Amorphothecaceae</taxon>
        <taxon>Amorphotheca</taxon>
    </lineage>
</organism>
<sequence length="785" mass="86073">MESSPSKRRKTSPTTSVPIDAPTTPSRIPIPKNGARTLPDRPSFASPTKASIARHNPQLLNRPSSSGTGAERSGSRGRNLDDVFARALQKVRPSIEGRDAISGDEGAGSLGSTTQENEDPQEDRRTPVAVQSSARRSLSVGGGLTAKPRRMSRSPAKQMPKSFGSTTADATAGGELQENINPFRRAGLRRSPVASQEVQVPEEDINPFQRRGLRRSPIASQPLPTIEQPNVQGAEEPAVSTTPTAPLEPRPVTPNGPLPQGEEEAPPEQPRQSPVLQAAESGNAVPQGPLNVPASDSQNLQASTPTSRRLLNEPEEPELPPTPTQLGILDPVVTTPPAGIHDTPSKRARKNRSFGKKLKSSPLKPREPPPESEPVKDVEPEAQKEPLHEKPKRRRSARFSIPEDPHADKKKSRDELLKELQQVQADIALASRENERLRLHYESKRSTPVAPSNPDELLAVLARSTAPEPASEPKQEPKSIFQSIGSFLPFSSRRKRSSIRLPVPDRPIPSHLPVAVDDPLPYLQAFSPLRYTSNITLLPSDPTASDSSSQEAQPILQRHLITASHPSGLFTARLSMTVDSSLLTISSVDIEKLPPCAEKELGTFIREHSSPEGALPKDIGLICWAMGRWVEVSVLRARFWCAVEHEFGTAEARAQSLQRKKKRKRQQTVTEDEDAVPLEGHDDEGGAARKQKWTRRHLLPQMGRTAMELATDDVILRLEWRIGFDWTGEVDSFISASARLPKSWQQADDRKSLMKIPESFDKLLKQQGPLGAVRTIVGLFMPEPS</sequence>
<feature type="region of interest" description="Disordered" evidence="1">
    <location>
        <begin position="1"/>
        <end position="417"/>
    </location>
</feature>
<feature type="compositionally biased region" description="Polar residues" evidence="1">
    <location>
        <begin position="294"/>
        <end position="309"/>
    </location>
</feature>
<name>A0A2T3AYF2_AMORE</name>
<dbReference type="OrthoDB" id="4160836at2759"/>
<evidence type="ECO:0000313" key="3">
    <source>
        <dbReference type="Proteomes" id="UP000241818"/>
    </source>
</evidence>
<dbReference type="RefSeq" id="XP_024719704.1">
    <property type="nucleotide sequence ID" value="XM_024869305.1"/>
</dbReference>
<dbReference type="AlphaFoldDB" id="A0A2T3AYF2"/>
<feature type="compositionally biased region" description="Basic and acidic residues" evidence="1">
    <location>
        <begin position="401"/>
        <end position="417"/>
    </location>
</feature>
<reference evidence="2 3" key="1">
    <citation type="journal article" date="2018" name="New Phytol.">
        <title>Comparative genomics and transcriptomics depict ericoid mycorrhizal fungi as versatile saprotrophs and plant mutualists.</title>
        <authorList>
            <person name="Martino E."/>
            <person name="Morin E."/>
            <person name="Grelet G.A."/>
            <person name="Kuo A."/>
            <person name="Kohler A."/>
            <person name="Daghino S."/>
            <person name="Barry K.W."/>
            <person name="Cichocki N."/>
            <person name="Clum A."/>
            <person name="Dockter R.B."/>
            <person name="Hainaut M."/>
            <person name="Kuo R.C."/>
            <person name="LaButti K."/>
            <person name="Lindahl B.D."/>
            <person name="Lindquist E.A."/>
            <person name="Lipzen A."/>
            <person name="Khouja H.R."/>
            <person name="Magnuson J."/>
            <person name="Murat C."/>
            <person name="Ohm R.A."/>
            <person name="Singer S.W."/>
            <person name="Spatafora J.W."/>
            <person name="Wang M."/>
            <person name="Veneault-Fourrey C."/>
            <person name="Henrissat B."/>
            <person name="Grigoriev I.V."/>
            <person name="Martin F.M."/>
            <person name="Perotto S."/>
        </authorList>
    </citation>
    <scope>NUCLEOTIDE SEQUENCE [LARGE SCALE GENOMIC DNA]</scope>
    <source>
        <strain evidence="2 3">ATCC 22711</strain>
    </source>
</reference>
<accession>A0A2T3AYF2</accession>
<feature type="compositionally biased region" description="Basic residues" evidence="1">
    <location>
        <begin position="346"/>
        <end position="359"/>
    </location>
</feature>
<feature type="compositionally biased region" description="Polar residues" evidence="1">
    <location>
        <begin position="58"/>
        <end position="68"/>
    </location>
</feature>
<dbReference type="InParanoid" id="A0A2T3AYF2"/>
<feature type="compositionally biased region" description="Pro residues" evidence="1">
    <location>
        <begin position="246"/>
        <end position="257"/>
    </location>
</feature>
<dbReference type="GeneID" id="36577386"/>
<gene>
    <name evidence="2" type="ORF">M430DRAFT_67714</name>
</gene>